<comment type="caution">
    <text evidence="3">The sequence shown here is derived from an EMBL/GenBank/DDBJ whole genome shotgun (WGS) entry which is preliminary data.</text>
</comment>
<sequence length="382" mass="41797">MPRITLPVKPYPMTVSDSIPLRNVLCIRADNMGDVLMSSPALCALKDTFGSKITLLTSQAGSLVAPYLNCVDELIIAELPWVKSIAEDAPDLQVLAADIASRNFDAAIIFTVYSQSSLPAAMLVSIAGVNIRAAYSRENPYDLLTTWLPDTEPYQQILHQVDRDLNLVKALGAKPVDIHIRLKRNVADFKLVHEKLAPFHLRLETPFLLLHPGVSEEKRRFPVDLWIAAGKLLEERFNIPLLISGSASERELAGHIAAGIGINAINVAGMFSLGGFIEVVAHAACVVSVNTSTIHIAAATQTPVVVLYAQTNPQHTPWQSPHEILPFSVPKHLQSRNPIIRDVASWLYQEEIPYPEPADIAAAVSRLIVLRNHGLDPVPNEG</sequence>
<dbReference type="SUPFAM" id="SSF53756">
    <property type="entry name" value="UDP-Glycosyltransferase/glycogen phosphorylase"/>
    <property type="match status" value="1"/>
</dbReference>
<dbReference type="Pfam" id="PF01075">
    <property type="entry name" value="Glyco_transf_9"/>
    <property type="match status" value="1"/>
</dbReference>
<dbReference type="Gene3D" id="3.40.50.2000">
    <property type="entry name" value="Glycogen Phosphorylase B"/>
    <property type="match status" value="2"/>
</dbReference>
<dbReference type="CDD" id="cd03789">
    <property type="entry name" value="GT9_LPS_heptosyltransferase"/>
    <property type="match status" value="1"/>
</dbReference>
<protein>
    <submittedName>
        <fullName evidence="3">Glycosyltransferase family 9 protein</fullName>
    </submittedName>
</protein>
<reference evidence="3 4" key="1">
    <citation type="submission" date="2019-05" db="EMBL/GenBank/DDBJ databases">
        <authorList>
            <person name="Qu J.-H."/>
        </authorList>
    </citation>
    <scope>NUCLEOTIDE SEQUENCE [LARGE SCALE GENOMIC DNA]</scope>
    <source>
        <strain evidence="3 4">T17</strain>
    </source>
</reference>
<organism evidence="3 4">
    <name type="scientific">Dyadobacter luticola</name>
    <dbReference type="NCBI Taxonomy" id="1979387"/>
    <lineage>
        <taxon>Bacteria</taxon>
        <taxon>Pseudomonadati</taxon>
        <taxon>Bacteroidota</taxon>
        <taxon>Cytophagia</taxon>
        <taxon>Cytophagales</taxon>
        <taxon>Spirosomataceae</taxon>
        <taxon>Dyadobacter</taxon>
    </lineage>
</organism>
<dbReference type="OrthoDB" id="9797795at2"/>
<keyword evidence="1" id="KW-0328">Glycosyltransferase</keyword>
<dbReference type="InterPro" id="IPR051199">
    <property type="entry name" value="LPS_LOS_Heptosyltrfase"/>
</dbReference>
<dbReference type="Proteomes" id="UP000306402">
    <property type="component" value="Unassembled WGS sequence"/>
</dbReference>
<dbReference type="AlphaFoldDB" id="A0A5R9L562"/>
<evidence type="ECO:0000313" key="4">
    <source>
        <dbReference type="Proteomes" id="UP000306402"/>
    </source>
</evidence>
<accession>A0A5R9L562</accession>
<dbReference type="GO" id="GO:0005829">
    <property type="term" value="C:cytosol"/>
    <property type="evidence" value="ECO:0007669"/>
    <property type="project" value="TreeGrafter"/>
</dbReference>
<keyword evidence="4" id="KW-1185">Reference proteome</keyword>
<dbReference type="InterPro" id="IPR002201">
    <property type="entry name" value="Glyco_trans_9"/>
</dbReference>
<dbReference type="GO" id="GO:0009244">
    <property type="term" value="P:lipopolysaccharide core region biosynthetic process"/>
    <property type="evidence" value="ECO:0007669"/>
    <property type="project" value="TreeGrafter"/>
</dbReference>
<keyword evidence="2 3" id="KW-0808">Transferase</keyword>
<name>A0A5R9L562_9BACT</name>
<dbReference type="GO" id="GO:0008713">
    <property type="term" value="F:ADP-heptose-lipopolysaccharide heptosyltransferase activity"/>
    <property type="evidence" value="ECO:0007669"/>
    <property type="project" value="TreeGrafter"/>
</dbReference>
<dbReference type="PANTHER" id="PTHR30160:SF1">
    <property type="entry name" value="LIPOPOLYSACCHARIDE 1,2-N-ACETYLGLUCOSAMINETRANSFERASE-RELATED"/>
    <property type="match status" value="1"/>
</dbReference>
<gene>
    <name evidence="3" type="ORF">FEN17_07310</name>
</gene>
<evidence type="ECO:0000313" key="3">
    <source>
        <dbReference type="EMBL" id="TLV03405.1"/>
    </source>
</evidence>
<proteinExistence type="predicted"/>
<evidence type="ECO:0000256" key="2">
    <source>
        <dbReference type="ARBA" id="ARBA00022679"/>
    </source>
</evidence>
<dbReference type="PANTHER" id="PTHR30160">
    <property type="entry name" value="TETRAACYLDISACCHARIDE 4'-KINASE-RELATED"/>
    <property type="match status" value="1"/>
</dbReference>
<dbReference type="EMBL" id="VCEJ01000002">
    <property type="protein sequence ID" value="TLV03405.1"/>
    <property type="molecule type" value="Genomic_DNA"/>
</dbReference>
<evidence type="ECO:0000256" key="1">
    <source>
        <dbReference type="ARBA" id="ARBA00022676"/>
    </source>
</evidence>